<proteinExistence type="predicted"/>
<feature type="signal peptide" evidence="5">
    <location>
        <begin position="1"/>
        <end position="17"/>
    </location>
</feature>
<dbReference type="GO" id="GO:0005576">
    <property type="term" value="C:extracellular region"/>
    <property type="evidence" value="ECO:0007669"/>
    <property type="project" value="UniProtKB-SubCell"/>
</dbReference>
<keyword evidence="8" id="KW-1185">Reference proteome</keyword>
<organism evidence="7 8">
    <name type="scientific">Saccharothrix syringae</name>
    <name type="common">Nocardiopsis syringae</name>
    <dbReference type="NCBI Taxonomy" id="103733"/>
    <lineage>
        <taxon>Bacteria</taxon>
        <taxon>Bacillati</taxon>
        <taxon>Actinomycetota</taxon>
        <taxon>Actinomycetes</taxon>
        <taxon>Pseudonocardiales</taxon>
        <taxon>Pseudonocardiaceae</taxon>
        <taxon>Saccharothrix</taxon>
    </lineage>
</organism>
<dbReference type="Gene3D" id="2.60.40.10">
    <property type="entry name" value="Immunoglobulins"/>
    <property type="match status" value="2"/>
</dbReference>
<protein>
    <recommendedName>
        <fullName evidence="6">SD-repeat containing protein B domain-containing protein</fullName>
    </recommendedName>
</protein>
<dbReference type="Pfam" id="PF17210">
    <property type="entry name" value="SdrD_B"/>
    <property type="match status" value="1"/>
</dbReference>
<accession>A0A5Q0GQE1</accession>
<feature type="compositionally biased region" description="Low complexity" evidence="4">
    <location>
        <begin position="28"/>
        <end position="50"/>
    </location>
</feature>
<dbReference type="Proteomes" id="UP000325787">
    <property type="component" value="Chromosome"/>
</dbReference>
<sequence length="581" mass="59374">MAAAFALTATFSATAHAREPDAPVTGIAEPAPTSAADAPPVAAQPEAQPAEPSPAEPPADIPPAEAQPVETRPAGSRQAGPPDVPVVVPAAELAITATVGTGPFLVGQTIPVRVTVANTGGADSPAVTVGQSSAGTGSSFHVPTAEWGDLAAGPGPGMVVPAGYELVVTVHGQVRQWRGAAPLVRFDLRAGGRTLDVFELPIPLVDPTSTTDDAAGLVYGDRNGNGAPDAGEGLAGVDVRLGGVDPAPTAKTDAEGRFRFADLPARVYLLSVANAPDGWVVRPRDREVEVDGRGSAADLVLRGDRPLTDHLTATMRFTGDLYQVGDRAEVRVTLTNTGTADLTGLKAYCDRSGGEGPELRDVDLGELAPDAAGVTVPAGQTRTFAFSGGVSDETAQYGAVTYACDFGPEDEPEDHPGARAVARVPAPPADVRIALHHDRDGDQAFDAGEELPDVVVGLKDAISGVLVAKARSDAEGRVLFEDVPAGPYEVRVYGPWRFRDGGVVLFAGSCGNCQAERWIALVPGPDVPEEELPAPAPSGGGSHTTTPLARTGASVRELTGLGVLALVAGCGALVAGRRRTA</sequence>
<feature type="compositionally biased region" description="Pro residues" evidence="4">
    <location>
        <begin position="51"/>
        <end position="61"/>
    </location>
</feature>
<dbReference type="EMBL" id="CP034550">
    <property type="protein sequence ID" value="QFZ16189.1"/>
    <property type="molecule type" value="Genomic_DNA"/>
</dbReference>
<feature type="chain" id="PRO_5038840119" description="SD-repeat containing protein B domain-containing protein" evidence="5">
    <location>
        <begin position="18"/>
        <end position="581"/>
    </location>
</feature>
<dbReference type="KEGG" id="ssyi:EKG83_00775"/>
<evidence type="ECO:0000259" key="6">
    <source>
        <dbReference type="Pfam" id="PF17210"/>
    </source>
</evidence>
<evidence type="ECO:0000256" key="1">
    <source>
        <dbReference type="ARBA" id="ARBA00004613"/>
    </source>
</evidence>
<evidence type="ECO:0000256" key="3">
    <source>
        <dbReference type="ARBA" id="ARBA00022729"/>
    </source>
</evidence>
<feature type="domain" description="SD-repeat containing protein B" evidence="6">
    <location>
        <begin position="217"/>
        <end position="285"/>
    </location>
</feature>
<dbReference type="SUPFAM" id="SSF117074">
    <property type="entry name" value="Hypothetical protein PA1324"/>
    <property type="match status" value="2"/>
</dbReference>
<feature type="region of interest" description="Disordered" evidence="4">
    <location>
        <begin position="1"/>
        <end position="83"/>
    </location>
</feature>
<keyword evidence="3 5" id="KW-0732">Signal</keyword>
<dbReference type="InterPro" id="IPR033764">
    <property type="entry name" value="Sdr_B"/>
</dbReference>
<feature type="compositionally biased region" description="Low complexity" evidence="4">
    <location>
        <begin position="1"/>
        <end position="15"/>
    </location>
</feature>
<dbReference type="InterPro" id="IPR013783">
    <property type="entry name" value="Ig-like_fold"/>
</dbReference>
<gene>
    <name evidence="7" type="ORF">EKG83_00775</name>
</gene>
<evidence type="ECO:0000256" key="2">
    <source>
        <dbReference type="ARBA" id="ARBA00022525"/>
    </source>
</evidence>
<evidence type="ECO:0000256" key="4">
    <source>
        <dbReference type="SAM" id="MobiDB-lite"/>
    </source>
</evidence>
<feature type="region of interest" description="Disordered" evidence="4">
    <location>
        <begin position="526"/>
        <end position="548"/>
    </location>
</feature>
<reference evidence="8" key="1">
    <citation type="journal article" date="2021" name="Curr. Microbiol.">
        <title>Complete genome of nocamycin-producing strain Saccharothrix syringae NRRL B-16468 reveals the biosynthetic potential for secondary metabolites.</title>
        <authorList>
            <person name="Mo X."/>
            <person name="Yang S."/>
        </authorList>
    </citation>
    <scope>NUCLEOTIDE SEQUENCE [LARGE SCALE GENOMIC DNA]</scope>
    <source>
        <strain evidence="8">ATCC 51364 / DSM 43886 / JCM 6844 / KCTC 9398 / NBRC 14523 / NRRL B-16468 / INA 2240</strain>
    </source>
</reference>
<evidence type="ECO:0000313" key="8">
    <source>
        <dbReference type="Proteomes" id="UP000325787"/>
    </source>
</evidence>
<dbReference type="GO" id="GO:0005975">
    <property type="term" value="P:carbohydrate metabolic process"/>
    <property type="evidence" value="ECO:0007669"/>
    <property type="project" value="UniProtKB-ARBA"/>
</dbReference>
<keyword evidence="2" id="KW-0964">Secreted</keyword>
<comment type="subcellular location">
    <subcellularLocation>
        <location evidence="1">Secreted</location>
    </subcellularLocation>
</comment>
<dbReference type="AlphaFoldDB" id="A0A5Q0GQE1"/>
<name>A0A5Q0GQE1_SACSY</name>
<evidence type="ECO:0000256" key="5">
    <source>
        <dbReference type="SAM" id="SignalP"/>
    </source>
</evidence>
<evidence type="ECO:0000313" key="7">
    <source>
        <dbReference type="EMBL" id="QFZ16189.1"/>
    </source>
</evidence>